<reference evidence="2" key="1">
    <citation type="submission" date="2016-10" db="EMBL/GenBank/DDBJ databases">
        <authorList>
            <person name="Wegmann U."/>
        </authorList>
    </citation>
    <scope>NUCLEOTIDE SEQUENCE [LARGE SCALE GENOMIC DNA]</scope>
</reference>
<dbReference type="EMBL" id="LT630450">
    <property type="protein sequence ID" value="SFV73712.1"/>
    <property type="molecule type" value="Genomic_DNA"/>
</dbReference>
<evidence type="ECO:0000313" key="1">
    <source>
        <dbReference type="EMBL" id="SFV73712.1"/>
    </source>
</evidence>
<sequence>MGRPERPARGVLGAVRIWREGGPLISAVDARNAPSSLTGTALWAAIRPLLTRGGAQKPPSL</sequence>
<organism evidence="1 2">
    <name type="scientific">Desulfovibrio piger</name>
    <dbReference type="NCBI Taxonomy" id="901"/>
    <lineage>
        <taxon>Bacteria</taxon>
        <taxon>Pseudomonadati</taxon>
        <taxon>Thermodesulfobacteriota</taxon>
        <taxon>Desulfovibrionia</taxon>
        <taxon>Desulfovibrionales</taxon>
        <taxon>Desulfovibrionaceae</taxon>
        <taxon>Desulfovibrio</taxon>
    </lineage>
</organism>
<name>A0A1K1LGA0_9BACT</name>
<gene>
    <name evidence="1" type="ORF">DESPIGER_1883</name>
</gene>
<protein>
    <submittedName>
        <fullName evidence="1">Uncharacterized protein</fullName>
    </submittedName>
</protein>
<dbReference type="Proteomes" id="UP000186323">
    <property type="component" value="Chromosome I"/>
</dbReference>
<keyword evidence="2" id="KW-1185">Reference proteome</keyword>
<proteinExistence type="predicted"/>
<dbReference type="AlphaFoldDB" id="A0A1K1LGA0"/>
<accession>A0A1K1LGA0</accession>
<dbReference type="KEGG" id="dpg:DESPIGER_1883"/>
<evidence type="ECO:0000313" key="2">
    <source>
        <dbReference type="Proteomes" id="UP000186323"/>
    </source>
</evidence>